<feature type="region of interest" description="Disordered" evidence="1">
    <location>
        <begin position="203"/>
        <end position="241"/>
    </location>
</feature>
<evidence type="ECO:0000313" key="2">
    <source>
        <dbReference type="EMBL" id="MBE2889134.1"/>
    </source>
</evidence>
<dbReference type="EMBL" id="JADBFD010000022">
    <property type="protein sequence ID" value="MBE2889134.1"/>
    <property type="molecule type" value="Genomic_DNA"/>
</dbReference>
<accession>A0ABR9NY03</accession>
<dbReference type="InterPro" id="IPR018330">
    <property type="entry name" value="RecT_fam"/>
</dbReference>
<organism evidence="2 3">
    <name type="scientific">Geobacter anodireducens</name>
    <dbReference type="NCBI Taxonomy" id="1340425"/>
    <lineage>
        <taxon>Bacteria</taxon>
        <taxon>Pseudomonadati</taxon>
        <taxon>Thermodesulfobacteriota</taxon>
        <taxon>Desulfuromonadia</taxon>
        <taxon>Geobacterales</taxon>
        <taxon>Geobacteraceae</taxon>
        <taxon>Geobacter</taxon>
    </lineage>
</organism>
<dbReference type="Proteomes" id="UP000618926">
    <property type="component" value="Unassembled WGS sequence"/>
</dbReference>
<reference evidence="2 3" key="1">
    <citation type="submission" date="2020-10" db="EMBL/GenBank/DDBJ databases">
        <title>Investigation of anaerobic biodegradation of phenanthrene by a sulfate-dependent Geobacter anodireducens strain PheS2.</title>
        <authorList>
            <person name="Zhang Z."/>
        </authorList>
    </citation>
    <scope>NUCLEOTIDE SEQUENCE [LARGE SCALE GENOMIC DNA]</scope>
    <source>
        <strain evidence="2 3">PheS2</strain>
    </source>
</reference>
<evidence type="ECO:0000313" key="3">
    <source>
        <dbReference type="Proteomes" id="UP000618926"/>
    </source>
</evidence>
<dbReference type="NCBIfam" id="TIGR01913">
    <property type="entry name" value="bet_lambda"/>
    <property type="match status" value="1"/>
</dbReference>
<gene>
    <name evidence="2" type="primary">bet</name>
    <name evidence="2" type="ORF">IIE05_14305</name>
</gene>
<dbReference type="Pfam" id="PF03837">
    <property type="entry name" value="RecT"/>
    <property type="match status" value="1"/>
</dbReference>
<dbReference type="RefSeq" id="WP_192905849.1">
    <property type="nucleotide sequence ID" value="NZ_JADBFD010000022.1"/>
</dbReference>
<dbReference type="InterPro" id="IPR010183">
    <property type="entry name" value="Phage_lambda_Bet"/>
</dbReference>
<keyword evidence="3" id="KW-1185">Reference proteome</keyword>
<name>A0ABR9NY03_9BACT</name>
<evidence type="ECO:0000256" key="1">
    <source>
        <dbReference type="SAM" id="MobiDB-lite"/>
    </source>
</evidence>
<proteinExistence type="predicted"/>
<sequence>MSNALAKIEFSQEELVVIKKQFFPAGGSPAEQQYCFAVAKELGLNPITREIYFVPRRQKINNQWVEKIEPMVGRDGFLSIAHRSSQLAGMETTANIQEVPQLVNGRWEYRKDLLAECRVWRKDSDKPFAVQVSYSEYVQKNNDGQPTRFWSEKPETMLKKVAESQALRKAFNIHGVYSPEEMGAGFETAGGDLVVSPSIEAEFSTVPDRGKEPGPEPAPNEADDGWPPIGPTPKQGDQPKGEYTLADIANMLAAKSIKYELDEDCGYIAAKSFTHKDFLKSIGFRWEPEIKSWVWTGMKEAA</sequence>
<protein>
    <submittedName>
        <fullName evidence="2">Phage recombination protein Bet</fullName>
    </submittedName>
</protein>
<comment type="caution">
    <text evidence="2">The sequence shown here is derived from an EMBL/GenBank/DDBJ whole genome shotgun (WGS) entry which is preliminary data.</text>
</comment>